<comment type="caution">
    <text evidence="1">The sequence shown here is derived from an EMBL/GenBank/DDBJ whole genome shotgun (WGS) entry which is preliminary data.</text>
</comment>
<keyword evidence="2" id="KW-1185">Reference proteome</keyword>
<sequence>MIYAMPFVLWLHSVTIWDRWEREPVGVERVKVLLQGDLGRYLGHRLPPPLGAGLPSETLDYFKVHPLPLTPSPFQTAIFLIDHKRRCFHDNGGGESE</sequence>
<dbReference type="Proteomes" id="UP001054837">
    <property type="component" value="Unassembled WGS sequence"/>
</dbReference>
<name>A0AAV4WLB2_9ARAC</name>
<evidence type="ECO:0000313" key="2">
    <source>
        <dbReference type="Proteomes" id="UP001054837"/>
    </source>
</evidence>
<reference evidence="1 2" key="1">
    <citation type="submission" date="2021-06" db="EMBL/GenBank/DDBJ databases">
        <title>Caerostris darwini draft genome.</title>
        <authorList>
            <person name="Kono N."/>
            <person name="Arakawa K."/>
        </authorList>
    </citation>
    <scope>NUCLEOTIDE SEQUENCE [LARGE SCALE GENOMIC DNA]</scope>
</reference>
<proteinExistence type="predicted"/>
<dbReference type="AlphaFoldDB" id="A0AAV4WLB2"/>
<gene>
    <name evidence="1" type="ORF">CDAR_485691</name>
</gene>
<protein>
    <submittedName>
        <fullName evidence="1">Uncharacterized protein</fullName>
    </submittedName>
</protein>
<dbReference type="EMBL" id="BPLQ01014730">
    <property type="protein sequence ID" value="GIY82634.1"/>
    <property type="molecule type" value="Genomic_DNA"/>
</dbReference>
<evidence type="ECO:0000313" key="1">
    <source>
        <dbReference type="EMBL" id="GIY82634.1"/>
    </source>
</evidence>
<accession>A0AAV4WLB2</accession>
<organism evidence="1 2">
    <name type="scientific">Caerostris darwini</name>
    <dbReference type="NCBI Taxonomy" id="1538125"/>
    <lineage>
        <taxon>Eukaryota</taxon>
        <taxon>Metazoa</taxon>
        <taxon>Ecdysozoa</taxon>
        <taxon>Arthropoda</taxon>
        <taxon>Chelicerata</taxon>
        <taxon>Arachnida</taxon>
        <taxon>Araneae</taxon>
        <taxon>Araneomorphae</taxon>
        <taxon>Entelegynae</taxon>
        <taxon>Araneoidea</taxon>
        <taxon>Araneidae</taxon>
        <taxon>Caerostris</taxon>
    </lineage>
</organism>